<reference evidence="2 3" key="1">
    <citation type="submission" date="2017-11" db="EMBL/GenBank/DDBJ databases">
        <title>De-novo sequencing of pomegranate (Punica granatum L.) genome.</title>
        <authorList>
            <person name="Akparov Z."/>
            <person name="Amiraslanov A."/>
            <person name="Hajiyeva S."/>
            <person name="Abbasov M."/>
            <person name="Kaur K."/>
            <person name="Hamwieh A."/>
            <person name="Solovyev V."/>
            <person name="Salamov A."/>
            <person name="Braich B."/>
            <person name="Kosarev P."/>
            <person name="Mahmoud A."/>
            <person name="Hajiyev E."/>
            <person name="Babayeva S."/>
            <person name="Izzatullayeva V."/>
            <person name="Mammadov A."/>
            <person name="Mammadov A."/>
            <person name="Sharifova S."/>
            <person name="Ojaghi J."/>
            <person name="Eynullazada K."/>
            <person name="Bayramov B."/>
            <person name="Abdulazimova A."/>
            <person name="Shahmuradov I."/>
        </authorList>
    </citation>
    <scope>NUCLEOTIDE SEQUENCE [LARGE SCALE GENOMIC DNA]</scope>
    <source>
        <strain evidence="3">cv. AG2017</strain>
        <tissue evidence="2">Leaf</tissue>
    </source>
</reference>
<name>A0A2I0IHD8_PUNGR</name>
<evidence type="ECO:0000313" key="2">
    <source>
        <dbReference type="EMBL" id="PKI43110.1"/>
    </source>
</evidence>
<dbReference type="AlphaFoldDB" id="A0A2I0IHD8"/>
<accession>A0A2I0IHD8</accession>
<sequence length="51" mass="5153">MASSMLSLASASASASPSLSLHDNLKGRVKLGSVNFISCLPDKTSSSAKAK</sequence>
<keyword evidence="3" id="KW-1185">Reference proteome</keyword>
<evidence type="ECO:0000256" key="1">
    <source>
        <dbReference type="SAM" id="MobiDB-lite"/>
    </source>
</evidence>
<feature type="non-terminal residue" evidence="2">
    <location>
        <position position="51"/>
    </location>
</feature>
<dbReference type="EMBL" id="PGOL01003086">
    <property type="protein sequence ID" value="PKI43110.1"/>
    <property type="molecule type" value="Genomic_DNA"/>
</dbReference>
<proteinExistence type="predicted"/>
<protein>
    <submittedName>
        <fullName evidence="2">Uncharacterized protein</fullName>
    </submittedName>
</protein>
<gene>
    <name evidence="2" type="ORF">CRG98_036489</name>
</gene>
<dbReference type="Proteomes" id="UP000233551">
    <property type="component" value="Unassembled WGS sequence"/>
</dbReference>
<evidence type="ECO:0000313" key="3">
    <source>
        <dbReference type="Proteomes" id="UP000233551"/>
    </source>
</evidence>
<feature type="region of interest" description="Disordered" evidence="1">
    <location>
        <begin position="1"/>
        <end position="20"/>
    </location>
</feature>
<comment type="caution">
    <text evidence="2">The sequence shown here is derived from an EMBL/GenBank/DDBJ whole genome shotgun (WGS) entry which is preliminary data.</text>
</comment>
<organism evidence="2 3">
    <name type="scientific">Punica granatum</name>
    <name type="common">Pomegranate</name>
    <dbReference type="NCBI Taxonomy" id="22663"/>
    <lineage>
        <taxon>Eukaryota</taxon>
        <taxon>Viridiplantae</taxon>
        <taxon>Streptophyta</taxon>
        <taxon>Embryophyta</taxon>
        <taxon>Tracheophyta</taxon>
        <taxon>Spermatophyta</taxon>
        <taxon>Magnoliopsida</taxon>
        <taxon>eudicotyledons</taxon>
        <taxon>Gunneridae</taxon>
        <taxon>Pentapetalae</taxon>
        <taxon>rosids</taxon>
        <taxon>malvids</taxon>
        <taxon>Myrtales</taxon>
        <taxon>Lythraceae</taxon>
        <taxon>Punica</taxon>
    </lineage>
</organism>